<protein>
    <submittedName>
        <fullName evidence="1">Uncharacterized protein</fullName>
    </submittedName>
</protein>
<dbReference type="EMBL" id="CAJNOL010001274">
    <property type="protein sequence ID" value="CAF1326921.1"/>
    <property type="molecule type" value="Genomic_DNA"/>
</dbReference>
<evidence type="ECO:0000313" key="5">
    <source>
        <dbReference type="Proteomes" id="UP000663864"/>
    </source>
</evidence>
<sequence length="177" mass="21144">MDAANSQSMSEKCVIDNCRHIQRALCKCCKQDLCYQHLWEHNDSIISQLNLLKNEIHHVNYRFKTLNIPEIIKAFQKQIKQWRINSYIIIDRLYDQKRQEFTEYIEENVGKQCEYMNQLQKQIDEFIEIEDGDQQEIKFIKSNLNDINEKIDRIEKAICPITILPLAIDEHSIQINC</sequence>
<evidence type="ECO:0000313" key="4">
    <source>
        <dbReference type="EMBL" id="CAF3683408.1"/>
    </source>
</evidence>
<keyword evidence="6" id="KW-1185">Reference proteome</keyword>
<organism evidence="1 5">
    <name type="scientific">Rotaria sordida</name>
    <dbReference type="NCBI Taxonomy" id="392033"/>
    <lineage>
        <taxon>Eukaryota</taxon>
        <taxon>Metazoa</taxon>
        <taxon>Spiralia</taxon>
        <taxon>Gnathifera</taxon>
        <taxon>Rotifera</taxon>
        <taxon>Eurotatoria</taxon>
        <taxon>Bdelloidea</taxon>
        <taxon>Philodinida</taxon>
        <taxon>Philodinidae</taxon>
        <taxon>Rotaria</taxon>
    </lineage>
</organism>
<evidence type="ECO:0000313" key="3">
    <source>
        <dbReference type="EMBL" id="CAF1326921.1"/>
    </source>
</evidence>
<dbReference type="Proteomes" id="UP000663870">
    <property type="component" value="Unassembled WGS sequence"/>
</dbReference>
<dbReference type="EMBL" id="CAJNOT010000355">
    <property type="protein sequence ID" value="CAF0952084.1"/>
    <property type="molecule type" value="Genomic_DNA"/>
</dbReference>
<reference evidence="1" key="1">
    <citation type="submission" date="2021-02" db="EMBL/GenBank/DDBJ databases">
        <authorList>
            <person name="Nowell W R."/>
        </authorList>
    </citation>
    <scope>NUCLEOTIDE SEQUENCE</scope>
</reference>
<dbReference type="Proteomes" id="UP000663854">
    <property type="component" value="Unassembled WGS sequence"/>
</dbReference>
<proteinExistence type="predicted"/>
<evidence type="ECO:0000313" key="2">
    <source>
        <dbReference type="EMBL" id="CAF1060774.1"/>
    </source>
</evidence>
<name>A0A814DBQ2_9BILA</name>
<comment type="caution">
    <text evidence="1">The sequence shown here is derived from an EMBL/GenBank/DDBJ whole genome shotgun (WGS) entry which is preliminary data.</text>
</comment>
<dbReference type="EMBL" id="CAJOBD010000528">
    <property type="protein sequence ID" value="CAF3683408.1"/>
    <property type="molecule type" value="Genomic_DNA"/>
</dbReference>
<evidence type="ECO:0000313" key="1">
    <source>
        <dbReference type="EMBL" id="CAF0952084.1"/>
    </source>
</evidence>
<evidence type="ECO:0000313" key="6">
    <source>
        <dbReference type="Proteomes" id="UP000663870"/>
    </source>
</evidence>
<accession>A0A814DBQ2</accession>
<gene>
    <name evidence="4" type="ORF">JBS370_LOCUS8355</name>
    <name evidence="3" type="ORF">JXQ802_LOCUS30853</name>
    <name evidence="2" type="ORF">PYM288_LOCUS17638</name>
    <name evidence="1" type="ORF">ZHD862_LOCUS10066</name>
</gene>
<dbReference type="Proteomes" id="UP000663864">
    <property type="component" value="Unassembled WGS sequence"/>
</dbReference>
<dbReference type="Proteomes" id="UP000663836">
    <property type="component" value="Unassembled WGS sequence"/>
</dbReference>
<dbReference type="EMBL" id="CAJNOH010000504">
    <property type="protein sequence ID" value="CAF1060774.1"/>
    <property type="molecule type" value="Genomic_DNA"/>
</dbReference>
<dbReference type="AlphaFoldDB" id="A0A814DBQ2"/>